<dbReference type="InterPro" id="IPR001494">
    <property type="entry name" value="Importin-beta_N"/>
</dbReference>
<protein>
    <recommendedName>
        <fullName evidence="1">Importin N-terminal domain-containing protein</fullName>
    </recommendedName>
</protein>
<dbReference type="InterPro" id="IPR016024">
    <property type="entry name" value="ARM-type_fold"/>
</dbReference>
<name>A0A077WL49_9FUNG</name>
<dbReference type="EMBL" id="LK023324">
    <property type="protein sequence ID" value="CDS07237.1"/>
    <property type="molecule type" value="Genomic_DNA"/>
</dbReference>
<dbReference type="Pfam" id="PF24138">
    <property type="entry name" value="TPR_TNPO3_IPO13_2nd"/>
    <property type="match status" value="1"/>
</dbReference>
<dbReference type="AlphaFoldDB" id="A0A077WL49"/>
<dbReference type="InterPro" id="IPR011989">
    <property type="entry name" value="ARM-like"/>
</dbReference>
<feature type="domain" description="Importin N-terminal" evidence="1">
    <location>
        <begin position="27"/>
        <end position="94"/>
    </location>
</feature>
<dbReference type="InterPro" id="IPR051345">
    <property type="entry name" value="Importin_beta-like_NTR"/>
</dbReference>
<dbReference type="Gene3D" id="1.25.10.10">
    <property type="entry name" value="Leucine-rich Repeat Variant"/>
    <property type="match status" value="1"/>
</dbReference>
<proteinExistence type="predicted"/>
<dbReference type="InterPro" id="IPR057941">
    <property type="entry name" value="TPR_TNPO3_IPO13_2nd"/>
</dbReference>
<dbReference type="PANTHER" id="PTHR12363">
    <property type="entry name" value="TRANSPORTIN 3 AND IMPORTIN 13"/>
    <property type="match status" value="1"/>
</dbReference>
<dbReference type="SMART" id="SM00913">
    <property type="entry name" value="IBN_N"/>
    <property type="match status" value="1"/>
</dbReference>
<dbReference type="InterPro" id="IPR013598">
    <property type="entry name" value="Exportin-1/Importin-b-like"/>
</dbReference>
<dbReference type="InterPro" id="IPR058537">
    <property type="entry name" value="TPR_TNPO3_IPO13_4th"/>
</dbReference>
<evidence type="ECO:0000313" key="2">
    <source>
        <dbReference type="EMBL" id="CDS07237.1"/>
    </source>
</evidence>
<dbReference type="InterPro" id="IPR057942">
    <property type="entry name" value="TPR_TNPO3_IPO13_3rd"/>
</dbReference>
<accession>A0A077WL49</accession>
<dbReference type="Pfam" id="PF03810">
    <property type="entry name" value="IBN_N"/>
    <property type="match status" value="1"/>
</dbReference>
<dbReference type="GO" id="GO:0005737">
    <property type="term" value="C:cytoplasm"/>
    <property type="evidence" value="ECO:0007669"/>
    <property type="project" value="TreeGrafter"/>
</dbReference>
<dbReference type="PANTHER" id="PTHR12363:SF53">
    <property type="entry name" value="MRNA TRANSPORT REGULATOR MTR10"/>
    <property type="match status" value="1"/>
</dbReference>
<dbReference type="Pfam" id="PF08389">
    <property type="entry name" value="Xpo1"/>
    <property type="match status" value="1"/>
</dbReference>
<dbReference type="OrthoDB" id="435593at2759"/>
<evidence type="ECO:0000259" key="1">
    <source>
        <dbReference type="PROSITE" id="PS50166"/>
    </source>
</evidence>
<dbReference type="GO" id="GO:0031267">
    <property type="term" value="F:small GTPase binding"/>
    <property type="evidence" value="ECO:0007669"/>
    <property type="project" value="InterPro"/>
</dbReference>
<sequence length="939" mass="105481">MNATIPQVLEALTALYSAPDPQAKKTASRWLDNFQKQAEAWSAADFLLESTDYNTEARLFAAQTLRTKIVYDLRDLDEAARISLRDSLVERLKVSVSGPKVITLQLCLALADLAIQMPSWSTAIQDMVNKFGGSMDMSICVIEFLRVLPEELNGNSRIPLSDSQFKEQSMCLVQKNAEEVMQILLMYMQASAGNISIQECVFQALSSWLKTGDVGTGFLSKSPLIGLAFGALDNPQLFDVAVDLICEIMYETRDVNESRETIQAIYTLIVPLLAKLKEAKNEEDSDTVRGYCRLFVTAGEIYVPLIVQHPAQLEALLDGVMECTSYGDLEIVPITFKFWYELTNTLKIPRFQSALPALDGYFDRLVDIMIMHLHYPDDSHSWTAEERDDFRDFRHEMGDTLKDCCQILGAERCLQKPFSKIKALLDQAEPVPWQQLEAPIFSLRAMGSEVPESEDKVMPQILELLSRLPDHPKIRYAATLVISRYSFWTRSHPQFITYQLNFISAGFQNDEVAAASALALKYLCKDCSELLVDYVSDLHPFYTSIIRSLPFSDALDVTEAVAHVLAAVPVATMQDTLQHFCLPLAQDLHTIVMKDRALITREDSVRVGDLLDEIAVFLEIIHPDLPLGQSHPCVNFVNELWPVFDLCLDKFGNDMSVCEQLGKCFKNCVQSYKLHFLPLLPQLIERITSGFECSGLSVYLYVALKIIKEYGSGGQENAAGCFGLVERMSAIMFSKANEKQFQDMPDVVDDYFRLITEMLRIIPTNLIQSPLLASIFQGGLVGLSLDEKNALGSVVAFYRQLLDIAASVSGYNASNSSVTELAAAEQNANIVTQLFRECGSAFFNILFQGLISHYNWDIIPDVASILKTLSQIIPKESSEWIVAMITNIPEETISANMKNDFLQSYVSAIQEKHWAKARRVLSDFIVAYRRKNTVQSRKE</sequence>
<dbReference type="Pfam" id="PF24140">
    <property type="entry name" value="TPR_TNPO3_IPO13_3rd"/>
    <property type="match status" value="1"/>
</dbReference>
<dbReference type="GO" id="GO:0006606">
    <property type="term" value="P:protein import into nucleus"/>
    <property type="evidence" value="ECO:0007669"/>
    <property type="project" value="TreeGrafter"/>
</dbReference>
<dbReference type="Pfam" id="PF24139">
    <property type="entry name" value="TPR_TNPO3_IPO13_4th"/>
    <property type="match status" value="1"/>
</dbReference>
<organism evidence="2">
    <name type="scientific">Lichtheimia ramosa</name>
    <dbReference type="NCBI Taxonomy" id="688394"/>
    <lineage>
        <taxon>Eukaryota</taxon>
        <taxon>Fungi</taxon>
        <taxon>Fungi incertae sedis</taxon>
        <taxon>Mucoromycota</taxon>
        <taxon>Mucoromycotina</taxon>
        <taxon>Mucoromycetes</taxon>
        <taxon>Mucorales</taxon>
        <taxon>Lichtheimiaceae</taxon>
        <taxon>Lichtheimia</taxon>
    </lineage>
</organism>
<gene>
    <name evidence="2" type="ORF">LRAMOSA01186</name>
</gene>
<dbReference type="PROSITE" id="PS50166">
    <property type="entry name" value="IMPORTIN_B_NT"/>
    <property type="match status" value="1"/>
</dbReference>
<dbReference type="SUPFAM" id="SSF48371">
    <property type="entry name" value="ARM repeat"/>
    <property type="match status" value="1"/>
</dbReference>
<reference evidence="2" key="1">
    <citation type="journal article" date="2014" name="Genome Announc.">
        <title>De novo whole-genome sequence and genome annotation of Lichtheimia ramosa.</title>
        <authorList>
            <person name="Linde J."/>
            <person name="Schwartze V."/>
            <person name="Binder U."/>
            <person name="Lass-Florl C."/>
            <person name="Voigt K."/>
            <person name="Horn F."/>
        </authorList>
    </citation>
    <scope>NUCLEOTIDE SEQUENCE</scope>
    <source>
        <strain evidence="2">JMRC FSU:6197</strain>
    </source>
</reference>